<dbReference type="EC" id="2.7.13.3" evidence="3"/>
<evidence type="ECO:0000256" key="11">
    <source>
        <dbReference type="ARBA" id="ARBA00022777"/>
    </source>
</evidence>
<evidence type="ECO:0000256" key="4">
    <source>
        <dbReference type="ARBA" id="ARBA00022475"/>
    </source>
</evidence>
<dbReference type="Pfam" id="PF01627">
    <property type="entry name" value="Hpt"/>
    <property type="match status" value="1"/>
</dbReference>
<dbReference type="SMART" id="SM00448">
    <property type="entry name" value="REC"/>
    <property type="match status" value="1"/>
</dbReference>
<keyword evidence="7" id="KW-0808">Transferase</keyword>
<keyword evidence="10" id="KW-0547">Nucleotide-binding</keyword>
<comment type="catalytic activity">
    <reaction evidence="1">
        <text>ATP + protein L-histidine = ADP + protein N-phospho-L-histidine.</text>
        <dbReference type="EC" id="2.7.13.3"/>
    </reaction>
</comment>
<dbReference type="Gene3D" id="1.20.120.160">
    <property type="entry name" value="HPT domain"/>
    <property type="match status" value="1"/>
</dbReference>
<dbReference type="Pfam" id="PF00072">
    <property type="entry name" value="Response_reg"/>
    <property type="match status" value="1"/>
</dbReference>
<evidence type="ECO:0000259" key="21">
    <source>
        <dbReference type="PROSITE" id="PS50894"/>
    </source>
</evidence>
<reference evidence="22 23" key="1">
    <citation type="submission" date="2018-06" db="EMBL/GenBank/DDBJ databases">
        <title>The genome of Pseudomonas putida NX-1, a lignin degrader.</title>
        <authorList>
            <person name="Xu Z."/>
        </authorList>
    </citation>
    <scope>NUCLEOTIDE SEQUENCE [LARGE SCALE GENOMIC DNA]</scope>
    <source>
        <strain evidence="22 23">NX-1</strain>
    </source>
</reference>
<evidence type="ECO:0000256" key="15">
    <source>
        <dbReference type="ARBA" id="ARBA00023136"/>
    </source>
</evidence>
<dbReference type="GO" id="GO:0005524">
    <property type="term" value="F:ATP binding"/>
    <property type="evidence" value="ECO:0007669"/>
    <property type="project" value="UniProtKB-KW"/>
</dbReference>
<evidence type="ECO:0000256" key="13">
    <source>
        <dbReference type="ARBA" id="ARBA00022989"/>
    </source>
</evidence>
<dbReference type="GO" id="GO:0005886">
    <property type="term" value="C:plasma membrane"/>
    <property type="evidence" value="ECO:0007669"/>
    <property type="project" value="UniProtKB-SubCell"/>
</dbReference>
<dbReference type="Proteomes" id="UP000251617">
    <property type="component" value="Chromosome"/>
</dbReference>
<dbReference type="AlphaFoldDB" id="A0AAD0L8H7"/>
<dbReference type="InterPro" id="IPR003661">
    <property type="entry name" value="HisK_dim/P_dom"/>
</dbReference>
<sequence length="1103" mass="120137">MLGRALSMALLLCLIAPPQATATQLHSAVVPAGPAIEPTQDALRWLWERSRLRLGIVERHDPPFDLLGTGQTYEGITADYASLVAARLRMQVEVQVFATQDEAFAALRDARIDLVGSVTARQAQDAGLRLSHPYAEDRPMLMAARSAGAPGPGHEPGMRLAMVEGYRSLEQVLAGYPLAQIQWHASPFSAMAALVLGQADVYIGDEHKGRYLLGRSQLFGGEAVGRADLDSQAIGFAMLDSTGPLATLVDEALASIGEPQHEQIRRRWSPLAMAAYDPAALQLSTSEQRWISDNPVVKVVLDEQLLPLSYRDAKAGLQGLSLDILQLISQRTGLRFEVQASGTIEQMIEWVRQGRAQVIAGLPYSPQRARELSFSRAYLSAARVLVTREDASGPASLVGLEGHRLGVILGSAVPDLLAQRYPRIRLQAYGGALEALHAVARGQVSAAVLTYDDARPMIARWYPGRVKIAASVSLPPAHFALATARGEQALQGILNKALLSLAPQETDALVRRWRNPLIVGDGVWSRYRGKILGGFAAALGLLLLALVWIRYLRRLQREAARARREAEAANQAKTGFLTTMSHEIRTPLHALLGMLELAQRKAGQGVLDRMAIEVATDAARGLLELIGDILDVSRIEAGRLQLAPQRVVLGEQVASVVQLFEAQARAKGLVLELDMCGAQACEVMLDPLRFKQILSNVLSNAIKFTGDGHVRVDLQARAQGARLSVELAVEDTGIGIAADELAALGQLFRQASNQRQSPRHSAGLGLAISRSLCQMMGGHLRLDSVLGQGTRVCIHLELPLLTAQEAREEPAVPTPMTHFARLRVLVVDDYPANRLLLAQQLDYLGHQARVAEDGTQALRLWLKEHFDVVISDCNMPRLGGHALARAIREHERRSERPRCRVIGLTASALADERNRCRAAGMDSCLFKPLGLQDLERVLTACRPPSQENACGQSILDMGHLMRLVGKDQAALNALLSDLRSSNRSDLKCLQALKSQPQALAQLAHRVKGAARIVRASALVELCERLERTCTEPSPAPEQLSADVRALRAAMQQLDRQLKRHAATGGMAMASYHPEQQQHQQHHQYGTDDAGRAITPAARMGEDR</sequence>
<dbReference type="CDD" id="cd00088">
    <property type="entry name" value="HPT"/>
    <property type="match status" value="1"/>
</dbReference>
<dbReference type="InterPro" id="IPR036097">
    <property type="entry name" value="HisK_dim/P_sf"/>
</dbReference>
<dbReference type="InterPro" id="IPR005467">
    <property type="entry name" value="His_kinase_dom"/>
</dbReference>
<evidence type="ECO:0000256" key="6">
    <source>
        <dbReference type="ARBA" id="ARBA00022553"/>
    </source>
</evidence>
<evidence type="ECO:0000313" key="23">
    <source>
        <dbReference type="Proteomes" id="UP000251617"/>
    </source>
</evidence>
<proteinExistence type="predicted"/>
<dbReference type="SMART" id="SM00062">
    <property type="entry name" value="PBPb"/>
    <property type="match status" value="2"/>
</dbReference>
<keyword evidence="14" id="KW-0902">Two-component regulatory system</keyword>
<dbReference type="Gene3D" id="3.30.565.10">
    <property type="entry name" value="Histidine kinase-like ATPase, C-terminal domain"/>
    <property type="match status" value="1"/>
</dbReference>
<dbReference type="CDD" id="cd00082">
    <property type="entry name" value="HisKA"/>
    <property type="match status" value="1"/>
</dbReference>
<evidence type="ECO:0000313" key="22">
    <source>
        <dbReference type="EMBL" id="AXA26223.1"/>
    </source>
</evidence>
<evidence type="ECO:0000256" key="8">
    <source>
        <dbReference type="ARBA" id="ARBA00022692"/>
    </source>
</evidence>
<feature type="domain" description="HPt" evidence="21">
    <location>
        <begin position="952"/>
        <end position="1060"/>
    </location>
</feature>
<dbReference type="InterPro" id="IPR003594">
    <property type="entry name" value="HATPase_dom"/>
</dbReference>
<feature type="modified residue" description="Phosphohistidine" evidence="16">
    <location>
        <position position="1004"/>
    </location>
</feature>
<evidence type="ECO:0000256" key="10">
    <source>
        <dbReference type="ARBA" id="ARBA00022741"/>
    </source>
</evidence>
<dbReference type="SUPFAM" id="SSF52172">
    <property type="entry name" value="CheY-like"/>
    <property type="match status" value="1"/>
</dbReference>
<keyword evidence="4" id="KW-1003">Cell membrane</keyword>
<dbReference type="InterPro" id="IPR049871">
    <property type="entry name" value="BvgS-like_periplasmic2"/>
</dbReference>
<dbReference type="EMBL" id="CP030750">
    <property type="protein sequence ID" value="AXA26223.1"/>
    <property type="molecule type" value="Genomic_DNA"/>
</dbReference>
<dbReference type="CDD" id="cd13707">
    <property type="entry name" value="PBP2_BvgS_D2"/>
    <property type="match status" value="1"/>
</dbReference>
<evidence type="ECO:0000256" key="14">
    <source>
        <dbReference type="ARBA" id="ARBA00023012"/>
    </source>
</evidence>
<keyword evidence="15" id="KW-0472">Membrane</keyword>
<dbReference type="SMART" id="SM00388">
    <property type="entry name" value="HisKA"/>
    <property type="match status" value="1"/>
</dbReference>
<evidence type="ECO:0000256" key="12">
    <source>
        <dbReference type="ARBA" id="ARBA00022840"/>
    </source>
</evidence>
<gene>
    <name evidence="22" type="ORF">C1S65_19690</name>
</gene>
<dbReference type="GO" id="GO:0009927">
    <property type="term" value="F:histidine phosphotransfer kinase activity"/>
    <property type="evidence" value="ECO:0007669"/>
    <property type="project" value="TreeGrafter"/>
</dbReference>
<evidence type="ECO:0000256" key="5">
    <source>
        <dbReference type="ARBA" id="ARBA00022519"/>
    </source>
</evidence>
<comment type="subcellular location">
    <subcellularLocation>
        <location evidence="2">Cell inner membrane</location>
        <topology evidence="2">Multi-pass membrane protein</topology>
    </subcellularLocation>
</comment>
<dbReference type="PRINTS" id="PR00344">
    <property type="entry name" value="BCTRLSENSOR"/>
</dbReference>
<dbReference type="InterPro" id="IPR001789">
    <property type="entry name" value="Sig_transdc_resp-reg_receiver"/>
</dbReference>
<evidence type="ECO:0000259" key="20">
    <source>
        <dbReference type="PROSITE" id="PS50110"/>
    </source>
</evidence>
<dbReference type="Gene3D" id="3.40.190.10">
    <property type="entry name" value="Periplasmic binding protein-like II"/>
    <property type="match status" value="4"/>
</dbReference>
<feature type="modified residue" description="4-aspartylphosphate" evidence="17">
    <location>
        <position position="872"/>
    </location>
</feature>
<keyword evidence="12" id="KW-0067">ATP-binding</keyword>
<evidence type="ECO:0000256" key="1">
    <source>
        <dbReference type="ARBA" id="ARBA00000085"/>
    </source>
</evidence>
<keyword evidence="11 22" id="KW-0418">Kinase</keyword>
<dbReference type="PROSITE" id="PS50109">
    <property type="entry name" value="HIS_KIN"/>
    <property type="match status" value="1"/>
</dbReference>
<dbReference type="Pfam" id="PF00512">
    <property type="entry name" value="HisKA"/>
    <property type="match status" value="1"/>
</dbReference>
<dbReference type="SUPFAM" id="SSF47384">
    <property type="entry name" value="Homodimeric domain of signal transducing histidine kinase"/>
    <property type="match status" value="1"/>
</dbReference>
<keyword evidence="9 18" id="KW-0732">Signal</keyword>
<evidence type="ECO:0000256" key="18">
    <source>
        <dbReference type="SAM" id="SignalP"/>
    </source>
</evidence>
<dbReference type="InterPro" id="IPR011006">
    <property type="entry name" value="CheY-like_superfamily"/>
</dbReference>
<evidence type="ECO:0000256" key="17">
    <source>
        <dbReference type="PROSITE-ProRule" id="PRU00169"/>
    </source>
</evidence>
<dbReference type="SMART" id="SM00387">
    <property type="entry name" value="HATPase_c"/>
    <property type="match status" value="1"/>
</dbReference>
<accession>A0AAD0L8H7</accession>
<organism evidence="22 23">
    <name type="scientific">Pseudomonas putida</name>
    <name type="common">Arthrobacter siderocapsulatus</name>
    <dbReference type="NCBI Taxonomy" id="303"/>
    <lineage>
        <taxon>Bacteria</taxon>
        <taxon>Pseudomonadati</taxon>
        <taxon>Pseudomonadota</taxon>
        <taxon>Gammaproteobacteria</taxon>
        <taxon>Pseudomonadales</taxon>
        <taxon>Pseudomonadaceae</taxon>
        <taxon>Pseudomonas</taxon>
    </lineage>
</organism>
<dbReference type="InterPro" id="IPR001638">
    <property type="entry name" value="Solute-binding_3/MltF_N"/>
</dbReference>
<evidence type="ECO:0000259" key="19">
    <source>
        <dbReference type="PROSITE" id="PS50109"/>
    </source>
</evidence>
<dbReference type="InterPro" id="IPR049870">
    <property type="entry name" value="BvgS-like_periplasmic1"/>
</dbReference>
<dbReference type="Pfam" id="PF02518">
    <property type="entry name" value="HATPase_c"/>
    <property type="match status" value="1"/>
</dbReference>
<dbReference type="InterPro" id="IPR008207">
    <property type="entry name" value="Sig_transdc_His_kin_Hpt_dom"/>
</dbReference>
<dbReference type="InterPro" id="IPR004358">
    <property type="entry name" value="Sig_transdc_His_kin-like_C"/>
</dbReference>
<name>A0AAD0L8H7_PSEPU</name>
<dbReference type="Gene3D" id="1.10.287.130">
    <property type="match status" value="1"/>
</dbReference>
<dbReference type="CDD" id="cd13705">
    <property type="entry name" value="PBP2_BvgS_D1"/>
    <property type="match status" value="1"/>
</dbReference>
<keyword evidence="5" id="KW-0997">Cell inner membrane</keyword>
<keyword evidence="13" id="KW-1133">Transmembrane helix</keyword>
<dbReference type="CDD" id="cd17546">
    <property type="entry name" value="REC_hyHK_CKI1_RcsC-like"/>
    <property type="match status" value="1"/>
</dbReference>
<dbReference type="InterPro" id="IPR036641">
    <property type="entry name" value="HPT_dom_sf"/>
</dbReference>
<keyword evidence="8" id="KW-0812">Transmembrane</keyword>
<feature type="domain" description="Response regulatory" evidence="20">
    <location>
        <begin position="823"/>
        <end position="942"/>
    </location>
</feature>
<dbReference type="SUPFAM" id="SSF55874">
    <property type="entry name" value="ATPase domain of HSP90 chaperone/DNA topoisomerase II/histidine kinase"/>
    <property type="match status" value="1"/>
</dbReference>
<dbReference type="PROSITE" id="PS50894">
    <property type="entry name" value="HPT"/>
    <property type="match status" value="1"/>
</dbReference>
<dbReference type="Gene3D" id="3.40.50.2300">
    <property type="match status" value="1"/>
</dbReference>
<dbReference type="Pfam" id="PF00497">
    <property type="entry name" value="SBP_bac_3"/>
    <property type="match status" value="2"/>
</dbReference>
<dbReference type="SUPFAM" id="SSF53850">
    <property type="entry name" value="Periplasmic binding protein-like II"/>
    <property type="match status" value="2"/>
</dbReference>
<dbReference type="PANTHER" id="PTHR43047:SF72">
    <property type="entry name" value="OSMOSENSING HISTIDINE PROTEIN KINASE SLN1"/>
    <property type="match status" value="1"/>
</dbReference>
<dbReference type="GO" id="GO:0000155">
    <property type="term" value="F:phosphorelay sensor kinase activity"/>
    <property type="evidence" value="ECO:0007669"/>
    <property type="project" value="InterPro"/>
</dbReference>
<feature type="signal peptide" evidence="18">
    <location>
        <begin position="1"/>
        <end position="22"/>
    </location>
</feature>
<evidence type="ECO:0000256" key="9">
    <source>
        <dbReference type="ARBA" id="ARBA00022729"/>
    </source>
</evidence>
<evidence type="ECO:0000256" key="3">
    <source>
        <dbReference type="ARBA" id="ARBA00012438"/>
    </source>
</evidence>
<evidence type="ECO:0000256" key="7">
    <source>
        <dbReference type="ARBA" id="ARBA00022679"/>
    </source>
</evidence>
<dbReference type="SUPFAM" id="SSF47226">
    <property type="entry name" value="Histidine-containing phosphotransfer domain, HPT domain"/>
    <property type="match status" value="1"/>
</dbReference>
<feature type="chain" id="PRO_5042155785" description="histidine kinase" evidence="18">
    <location>
        <begin position="23"/>
        <end position="1103"/>
    </location>
</feature>
<evidence type="ECO:0000256" key="16">
    <source>
        <dbReference type="PROSITE-ProRule" id="PRU00110"/>
    </source>
</evidence>
<dbReference type="InterPro" id="IPR036890">
    <property type="entry name" value="HATPase_C_sf"/>
</dbReference>
<protein>
    <recommendedName>
        <fullName evidence="3">histidine kinase</fullName>
        <ecNumber evidence="3">2.7.13.3</ecNumber>
    </recommendedName>
</protein>
<evidence type="ECO:0000256" key="2">
    <source>
        <dbReference type="ARBA" id="ARBA00004429"/>
    </source>
</evidence>
<feature type="domain" description="Histidine kinase" evidence="19">
    <location>
        <begin position="579"/>
        <end position="800"/>
    </location>
</feature>
<dbReference type="CDD" id="cd16922">
    <property type="entry name" value="HATPase_EvgS-ArcB-TorS-like"/>
    <property type="match status" value="1"/>
</dbReference>
<dbReference type="PANTHER" id="PTHR43047">
    <property type="entry name" value="TWO-COMPONENT HISTIDINE PROTEIN KINASE"/>
    <property type="match status" value="1"/>
</dbReference>
<dbReference type="PROSITE" id="PS50110">
    <property type="entry name" value="RESPONSE_REGULATORY"/>
    <property type="match status" value="1"/>
</dbReference>
<keyword evidence="6 17" id="KW-0597">Phosphoprotein</keyword>